<organism evidence="2">
    <name type="scientific">Physcomitrium patens</name>
    <name type="common">Spreading-leaved earth moss</name>
    <name type="synonym">Physcomitrella patens</name>
    <dbReference type="NCBI Taxonomy" id="3218"/>
    <lineage>
        <taxon>Eukaryota</taxon>
        <taxon>Viridiplantae</taxon>
        <taxon>Streptophyta</taxon>
        <taxon>Embryophyta</taxon>
        <taxon>Bryophyta</taxon>
        <taxon>Bryophytina</taxon>
        <taxon>Bryopsida</taxon>
        <taxon>Funariidae</taxon>
        <taxon>Funariales</taxon>
        <taxon>Funariaceae</taxon>
        <taxon>Physcomitrium</taxon>
    </lineage>
</organism>
<evidence type="ECO:0000313" key="4">
    <source>
        <dbReference type="Proteomes" id="UP000006727"/>
    </source>
</evidence>
<sequence>MILVPLLVLWAPAAPLTNSLLHAVVGLVCSAGSLIHSAWGTDETSAHLQDSQAPSFRGLCITPRSKKNLFSVGPSPTKACPFASSRAQPVA</sequence>
<name>A0A2K1L1Y7_PHYPA</name>
<reference evidence="3" key="3">
    <citation type="submission" date="2020-12" db="UniProtKB">
        <authorList>
            <consortium name="EnsemblPlants"/>
        </authorList>
    </citation>
    <scope>IDENTIFICATION</scope>
</reference>
<reference evidence="2 4" key="2">
    <citation type="journal article" date="2018" name="Plant J.">
        <title>The Physcomitrella patens chromosome-scale assembly reveals moss genome structure and evolution.</title>
        <authorList>
            <person name="Lang D."/>
            <person name="Ullrich K.K."/>
            <person name="Murat F."/>
            <person name="Fuchs J."/>
            <person name="Jenkins J."/>
            <person name="Haas F.B."/>
            <person name="Piednoel M."/>
            <person name="Gundlach H."/>
            <person name="Van Bel M."/>
            <person name="Meyberg R."/>
            <person name="Vives C."/>
            <person name="Morata J."/>
            <person name="Symeonidi A."/>
            <person name="Hiss M."/>
            <person name="Muchero W."/>
            <person name="Kamisugi Y."/>
            <person name="Saleh O."/>
            <person name="Blanc G."/>
            <person name="Decker E.L."/>
            <person name="van Gessel N."/>
            <person name="Grimwood J."/>
            <person name="Hayes R.D."/>
            <person name="Graham S.W."/>
            <person name="Gunter L.E."/>
            <person name="McDaniel S.F."/>
            <person name="Hoernstein S.N.W."/>
            <person name="Larsson A."/>
            <person name="Li F.W."/>
            <person name="Perroud P.F."/>
            <person name="Phillips J."/>
            <person name="Ranjan P."/>
            <person name="Rokshar D.S."/>
            <person name="Rothfels C.J."/>
            <person name="Schneider L."/>
            <person name="Shu S."/>
            <person name="Stevenson D.W."/>
            <person name="Thummler F."/>
            <person name="Tillich M."/>
            <person name="Villarreal Aguilar J.C."/>
            <person name="Widiez T."/>
            <person name="Wong G.K."/>
            <person name="Wymore A."/>
            <person name="Zhang Y."/>
            <person name="Zimmer A.D."/>
            <person name="Quatrano R.S."/>
            <person name="Mayer K.F.X."/>
            <person name="Goodstein D."/>
            <person name="Casacuberta J.M."/>
            <person name="Vandepoele K."/>
            <person name="Reski R."/>
            <person name="Cuming A.C."/>
            <person name="Tuskan G.A."/>
            <person name="Maumus F."/>
            <person name="Salse J."/>
            <person name="Schmutz J."/>
            <person name="Rensing S.A."/>
        </authorList>
    </citation>
    <scope>NUCLEOTIDE SEQUENCE [LARGE SCALE GENOMIC DNA]</scope>
    <source>
        <strain evidence="3 4">cv. Gransden 2004</strain>
    </source>
</reference>
<accession>A0A2K1L1Y7</accession>
<dbReference type="Gramene" id="Pp3c2_17230V3.2">
    <property type="protein sequence ID" value="PAC:32933451.CDS.1"/>
    <property type="gene ID" value="Pp3c2_17230"/>
</dbReference>
<evidence type="ECO:0000256" key="1">
    <source>
        <dbReference type="SAM" id="SignalP"/>
    </source>
</evidence>
<evidence type="ECO:0008006" key="5">
    <source>
        <dbReference type="Google" id="ProtNLM"/>
    </source>
</evidence>
<keyword evidence="1" id="KW-0732">Signal</keyword>
<dbReference type="EnsemblPlants" id="Pp3c2_17230V3.1">
    <property type="protein sequence ID" value="PAC:32933450.CDS.1"/>
    <property type="gene ID" value="Pp3c2_17230"/>
</dbReference>
<evidence type="ECO:0000313" key="3">
    <source>
        <dbReference type="EnsemblPlants" id="PAC:32933450.CDS.1"/>
    </source>
</evidence>
<dbReference type="AlphaFoldDB" id="A0A2K1L1Y7"/>
<dbReference type="InParanoid" id="A0A2K1L1Y7"/>
<evidence type="ECO:0000313" key="2">
    <source>
        <dbReference type="EMBL" id="PNR60023.1"/>
    </source>
</evidence>
<reference evidence="2 4" key="1">
    <citation type="journal article" date="2008" name="Science">
        <title>The Physcomitrella genome reveals evolutionary insights into the conquest of land by plants.</title>
        <authorList>
            <person name="Rensing S."/>
            <person name="Lang D."/>
            <person name="Zimmer A."/>
            <person name="Terry A."/>
            <person name="Salamov A."/>
            <person name="Shapiro H."/>
            <person name="Nishiyama T."/>
            <person name="Perroud P.-F."/>
            <person name="Lindquist E."/>
            <person name="Kamisugi Y."/>
            <person name="Tanahashi T."/>
            <person name="Sakakibara K."/>
            <person name="Fujita T."/>
            <person name="Oishi K."/>
            <person name="Shin-I T."/>
            <person name="Kuroki Y."/>
            <person name="Toyoda A."/>
            <person name="Suzuki Y."/>
            <person name="Hashimoto A."/>
            <person name="Yamaguchi K."/>
            <person name="Sugano A."/>
            <person name="Kohara Y."/>
            <person name="Fujiyama A."/>
            <person name="Anterola A."/>
            <person name="Aoki S."/>
            <person name="Ashton N."/>
            <person name="Barbazuk W.B."/>
            <person name="Barker E."/>
            <person name="Bennetzen J."/>
            <person name="Bezanilla M."/>
            <person name="Blankenship R."/>
            <person name="Cho S.H."/>
            <person name="Dutcher S."/>
            <person name="Estelle M."/>
            <person name="Fawcett J.A."/>
            <person name="Gundlach H."/>
            <person name="Hanada K."/>
            <person name="Heyl A."/>
            <person name="Hicks K.A."/>
            <person name="Hugh J."/>
            <person name="Lohr M."/>
            <person name="Mayer K."/>
            <person name="Melkozernov A."/>
            <person name="Murata T."/>
            <person name="Nelson D."/>
            <person name="Pils B."/>
            <person name="Prigge M."/>
            <person name="Reiss B."/>
            <person name="Renner T."/>
            <person name="Rombauts S."/>
            <person name="Rushton P."/>
            <person name="Sanderfoot A."/>
            <person name="Schween G."/>
            <person name="Shiu S.-H."/>
            <person name="Stueber K."/>
            <person name="Theodoulou F.L."/>
            <person name="Tu H."/>
            <person name="Van de Peer Y."/>
            <person name="Verrier P.J."/>
            <person name="Waters E."/>
            <person name="Wood A."/>
            <person name="Yang L."/>
            <person name="Cove D."/>
            <person name="Cuming A."/>
            <person name="Hasebe M."/>
            <person name="Lucas S."/>
            <person name="Mishler D.B."/>
            <person name="Reski R."/>
            <person name="Grigoriev I."/>
            <person name="Quatrano R.S."/>
            <person name="Boore J.L."/>
        </authorList>
    </citation>
    <scope>NUCLEOTIDE SEQUENCE [LARGE SCALE GENOMIC DNA]</scope>
    <source>
        <strain evidence="3 4">cv. Gransden 2004</strain>
    </source>
</reference>
<dbReference type="EnsemblPlants" id="Pp3c2_17230V3.2">
    <property type="protein sequence ID" value="PAC:32933451.CDS.1"/>
    <property type="gene ID" value="Pp3c2_17230"/>
</dbReference>
<proteinExistence type="predicted"/>
<dbReference type="EMBL" id="ABEU02000002">
    <property type="protein sequence ID" value="PNR60023.1"/>
    <property type="molecule type" value="Genomic_DNA"/>
</dbReference>
<protein>
    <recommendedName>
        <fullName evidence="5">Secreted protein</fullName>
    </recommendedName>
</protein>
<feature type="chain" id="PRO_5036319119" description="Secreted protein" evidence="1">
    <location>
        <begin position="20"/>
        <end position="91"/>
    </location>
</feature>
<gene>
    <name evidence="2" type="ORF">PHYPA_002816</name>
</gene>
<dbReference type="Gramene" id="Pp3c2_17230V3.1">
    <property type="protein sequence ID" value="PAC:32933450.CDS.1"/>
    <property type="gene ID" value="Pp3c2_17230"/>
</dbReference>
<dbReference type="PaxDb" id="3218-PP1S358_55V6.1"/>
<dbReference type="Proteomes" id="UP000006727">
    <property type="component" value="Chromosome 2"/>
</dbReference>
<keyword evidence="4" id="KW-1185">Reference proteome</keyword>
<feature type="signal peptide" evidence="1">
    <location>
        <begin position="1"/>
        <end position="19"/>
    </location>
</feature>